<evidence type="ECO:0000256" key="13">
    <source>
        <dbReference type="SAM" id="MobiDB-lite"/>
    </source>
</evidence>
<dbReference type="AGR" id="Xenbase:XB-GENE-942706"/>
<keyword evidence="9" id="KW-0539">Nucleus</keyword>
<dbReference type="Ensembl" id="ENSXETT00000032645">
    <property type="protein sequence ID" value="ENSXETP00000032645"/>
    <property type="gene ID" value="ENSXETG00000014934"/>
</dbReference>
<dbReference type="GO" id="GO:0005634">
    <property type="term" value="C:nucleus"/>
    <property type="evidence" value="ECO:0007669"/>
    <property type="project" value="UniProtKB-SubCell"/>
</dbReference>
<dbReference type="PANTHER" id="PTHR15505">
    <property type="entry name" value="RIIA DOMAIN-CONTAINING PROTEIN 1"/>
    <property type="match status" value="1"/>
</dbReference>
<keyword evidence="7" id="KW-0472">Membrane</keyword>
<dbReference type="CTD" id="375307"/>
<evidence type="ECO:0000256" key="7">
    <source>
        <dbReference type="ARBA" id="ARBA00023136"/>
    </source>
</evidence>
<keyword evidence="8" id="KW-0206">Cytoskeleton</keyword>
<evidence type="ECO:0000256" key="8">
    <source>
        <dbReference type="ARBA" id="ARBA00023212"/>
    </source>
</evidence>
<dbReference type="KEGG" id="xtr:100495462"/>
<keyword evidence="6" id="KW-0970">Cilium biogenesis/degradation</keyword>
<dbReference type="GO" id="GO:0005856">
    <property type="term" value="C:cytoskeleton"/>
    <property type="evidence" value="ECO:0007669"/>
    <property type="project" value="UniProtKB-SubCell"/>
</dbReference>
<keyword evidence="4" id="KW-1003">Cell membrane</keyword>
<dbReference type="Bgee" id="ENSXETG00000014934">
    <property type="expression patterns" value="Expressed in testis and 4 other cell types or tissues"/>
</dbReference>
<dbReference type="Ensembl" id="ENSXETT00000111207">
    <property type="protein sequence ID" value="ENSXETP00000105609"/>
    <property type="gene ID" value="ENSXETG00000014934"/>
</dbReference>
<evidence type="ECO:0000313" key="17">
    <source>
        <dbReference type="RefSeq" id="XP_002933981.1"/>
    </source>
</evidence>
<evidence type="ECO:0000256" key="6">
    <source>
        <dbReference type="ARBA" id="ARBA00022794"/>
    </source>
</evidence>
<evidence type="ECO:0000256" key="1">
    <source>
        <dbReference type="ARBA" id="ARBA00004123"/>
    </source>
</evidence>
<evidence type="ECO:0000256" key="11">
    <source>
        <dbReference type="ARBA" id="ARBA00037938"/>
    </source>
</evidence>
<comment type="function">
    <text evidence="10">Plays a role in primary ciliogenesis by modulating actin polymerization.</text>
</comment>
<organism evidence="15">
    <name type="scientific">Xenopus tropicalis</name>
    <name type="common">Western clawed frog</name>
    <name type="synonym">Silurana tropicalis</name>
    <dbReference type="NCBI Taxonomy" id="8364"/>
    <lineage>
        <taxon>Eukaryota</taxon>
        <taxon>Metazoa</taxon>
        <taxon>Chordata</taxon>
        <taxon>Craniata</taxon>
        <taxon>Vertebrata</taxon>
        <taxon>Euteleostomi</taxon>
        <taxon>Amphibia</taxon>
        <taxon>Batrachia</taxon>
        <taxon>Anura</taxon>
        <taxon>Pipoidea</taxon>
        <taxon>Pipidae</taxon>
        <taxon>Xenopodinae</taxon>
        <taxon>Xenopus</taxon>
        <taxon>Silurana</taxon>
    </lineage>
</organism>
<evidence type="ECO:0000256" key="5">
    <source>
        <dbReference type="ARBA" id="ARBA00022490"/>
    </source>
</evidence>
<evidence type="ECO:0000313" key="18">
    <source>
        <dbReference type="Xenbase" id="XB-GENE-942706"/>
    </source>
</evidence>
<protein>
    <recommendedName>
        <fullName evidence="12">Ciliogenesis-associated TTC17-interacting protein</fullName>
    </recommendedName>
</protein>
<dbReference type="AlphaFoldDB" id="F7EC34"/>
<dbReference type="eggNOG" id="ENOG502QPJE">
    <property type="taxonomic scope" value="Eukaryota"/>
</dbReference>
<dbReference type="GO" id="GO:0030041">
    <property type="term" value="P:actin filament polymerization"/>
    <property type="evidence" value="ECO:0007669"/>
    <property type="project" value="Ensembl"/>
</dbReference>
<comment type="similarity">
    <text evidence="11">Belongs to the CATIP family.</text>
</comment>
<dbReference type="GO" id="GO:0005886">
    <property type="term" value="C:plasma membrane"/>
    <property type="evidence" value="ECO:0007669"/>
    <property type="project" value="UniProtKB-SubCell"/>
</dbReference>
<dbReference type="Xenbase" id="XB-GENE-942706">
    <property type="gene designation" value="catip"/>
</dbReference>
<dbReference type="GeneTree" id="ENSGT00940000154101"/>
<dbReference type="SUPFAM" id="SSF47391">
    <property type="entry name" value="Dimerization-anchoring domain of cAMP-dependent PK regulatory subunit"/>
    <property type="match status" value="1"/>
</dbReference>
<dbReference type="PANTHER" id="PTHR15505:SF3">
    <property type="entry name" value="CILIOGENESIS-ASSOCIATED TTC17-INTERACTING PROTEIN"/>
    <property type="match status" value="1"/>
</dbReference>
<reference evidence="15" key="1">
    <citation type="journal article" date="2010" name="Science">
        <title>The genome of the Western clawed frog Xenopus tropicalis.</title>
        <authorList>
            <person name="Hellsten U."/>
            <person name="Harland R.M."/>
            <person name="Gilchrist M.J."/>
            <person name="Hendrix D."/>
            <person name="Jurka J."/>
            <person name="Kapitonov V."/>
            <person name="Ovcharenko I."/>
            <person name="Putnam N.H."/>
            <person name="Shu S."/>
            <person name="Taher L."/>
            <person name="Blitz I.L."/>
            <person name="Blumberg B."/>
            <person name="Dichmann D.S."/>
            <person name="Dubchak I."/>
            <person name="Amaya E."/>
            <person name="Detter J.C."/>
            <person name="Fletcher R."/>
            <person name="Gerhard D.S."/>
            <person name="Goodstein D."/>
            <person name="Graves T."/>
            <person name="Grigoriev I.V."/>
            <person name="Grimwood J."/>
            <person name="Kawashima T."/>
            <person name="Lindquist E."/>
            <person name="Lucas S.M."/>
            <person name="Mead P.E."/>
            <person name="Mitros T."/>
            <person name="Ogino H."/>
            <person name="Ohta Y."/>
            <person name="Poliakov A.V."/>
            <person name="Pollet N."/>
            <person name="Robert J."/>
            <person name="Salamov A."/>
            <person name="Sater A.K."/>
            <person name="Schmutz J."/>
            <person name="Terry A."/>
            <person name="Vize P.D."/>
            <person name="Warren W.C."/>
            <person name="Wells D."/>
            <person name="Wills A."/>
            <person name="Wilson R.K."/>
            <person name="Zimmerman L.B."/>
            <person name="Zorn A.M."/>
            <person name="Grainger R."/>
            <person name="Grammer T."/>
            <person name="Khokha M.K."/>
            <person name="Richardson P.M."/>
            <person name="Rokhsar D.S."/>
        </authorList>
    </citation>
    <scope>NUCLEOTIDE SEQUENCE [LARGE SCALE GENOMIC DNA]</scope>
    <source>
        <strain evidence="15">Nigerian</strain>
    </source>
</reference>
<evidence type="ECO:0000256" key="3">
    <source>
        <dbReference type="ARBA" id="ARBA00004245"/>
    </source>
</evidence>
<dbReference type="GeneID" id="100495462"/>
<dbReference type="Pfam" id="PF21772">
    <property type="entry name" value="CATIP_N"/>
    <property type="match status" value="1"/>
</dbReference>
<reference evidence="15" key="2">
    <citation type="submission" date="2011-06" db="UniProtKB">
        <authorList>
            <consortium name="Ensembl"/>
        </authorList>
    </citation>
    <scope>IDENTIFICATION</scope>
</reference>
<evidence type="ECO:0000256" key="2">
    <source>
        <dbReference type="ARBA" id="ARBA00004236"/>
    </source>
</evidence>
<dbReference type="Proteomes" id="UP000008143">
    <property type="component" value="Chromosome 9"/>
</dbReference>
<reference evidence="17" key="3">
    <citation type="submission" date="2025-04" db="UniProtKB">
        <authorList>
            <consortium name="RefSeq"/>
        </authorList>
    </citation>
    <scope>IDENTIFICATION</scope>
    <source>
        <strain evidence="17">Nigerian</strain>
        <tissue evidence="17">Liver and blood</tissue>
    </source>
</reference>
<proteinExistence type="inferred from homology"/>
<comment type="subcellular location">
    <subcellularLocation>
        <location evidence="2">Cell membrane</location>
    </subcellularLocation>
    <subcellularLocation>
        <location evidence="3">Cytoplasm</location>
        <location evidence="3">Cytoskeleton</location>
    </subcellularLocation>
    <subcellularLocation>
        <location evidence="1">Nucleus</location>
    </subcellularLocation>
</comment>
<dbReference type="CDD" id="cd22973">
    <property type="entry name" value="DD_CATIP"/>
    <property type="match status" value="1"/>
</dbReference>
<evidence type="ECO:0000313" key="15">
    <source>
        <dbReference type="Ensembl" id="ENSXETP00000032645"/>
    </source>
</evidence>
<evidence type="ECO:0000256" key="9">
    <source>
        <dbReference type="ARBA" id="ARBA00023242"/>
    </source>
</evidence>
<feature type="region of interest" description="Disordered" evidence="13">
    <location>
        <begin position="366"/>
        <end position="386"/>
    </location>
</feature>
<dbReference type="HOGENOM" id="CLU_041155_0_0_1"/>
<evidence type="ECO:0000259" key="14">
    <source>
        <dbReference type="Pfam" id="PF21772"/>
    </source>
</evidence>
<feature type="region of interest" description="Disordered" evidence="13">
    <location>
        <begin position="1"/>
        <end position="32"/>
    </location>
</feature>
<dbReference type="GO" id="GO:0060271">
    <property type="term" value="P:cilium assembly"/>
    <property type="evidence" value="ECO:0007669"/>
    <property type="project" value="Ensembl"/>
</dbReference>
<gene>
    <name evidence="15 17 18" type="primary">catip</name>
</gene>
<dbReference type="InterPro" id="IPR047501">
    <property type="entry name" value="DD_CATIP"/>
</dbReference>
<evidence type="ECO:0000256" key="4">
    <source>
        <dbReference type="ARBA" id="ARBA00022475"/>
    </source>
</evidence>
<feature type="domain" description="Ciliogenesis-associated TTC17-interacting protein N-terminal" evidence="14">
    <location>
        <begin position="42"/>
        <end position="270"/>
    </location>
</feature>
<dbReference type="OrthoDB" id="6334211at2759"/>
<evidence type="ECO:0000256" key="12">
    <source>
        <dbReference type="ARBA" id="ARBA00039249"/>
    </source>
</evidence>
<dbReference type="RefSeq" id="XP_002933981.1">
    <property type="nucleotide sequence ID" value="XM_002933935.5"/>
</dbReference>
<sequence length="386" mass="43192">MEPEGQMSPPGSELGDAPHPAPCDPEAATDEAQVPAVSASSEALEFLRSVGQEELNLCLFADSLVTESVSGVEVGTYTVSVQPAYYELDGMEEKCFLVHAASQGSIDGVPCGTSIIGHISYKLETLEQHLHEYVKLRGHSLDKKTQTVRQGDEIVINRIITEGEKLHRETTSHPASSLCGFISEAANLLIMRILARRKMKEPLEFLAFDEEANLCVSTYAALGSQTQMIGKQTVDVFGIERTIHSPEVPTTWQCFYLSDGHLATHVQIGSSVTIKLTEMPILSEPDEKDPKPVFEKKPLDWQEDLQLHSEFLDRKEEFISDHETYLRRHPEMKVLLADFMQFLLLRKPDDIVDFAAEYFQPFSSTHEPRDPFVSSHHTSPFHNSSH</sequence>
<keyword evidence="16" id="KW-1185">Reference proteome</keyword>
<accession>F7EC34</accession>
<dbReference type="InterPro" id="IPR048777">
    <property type="entry name" value="CATIP_N"/>
</dbReference>
<feature type="compositionally biased region" description="Polar residues" evidence="13">
    <location>
        <begin position="375"/>
        <end position="386"/>
    </location>
</feature>
<evidence type="ECO:0000313" key="16">
    <source>
        <dbReference type="Proteomes" id="UP000008143"/>
    </source>
</evidence>
<evidence type="ECO:0000256" key="10">
    <source>
        <dbReference type="ARBA" id="ARBA00037538"/>
    </source>
</evidence>
<dbReference type="GO" id="GO:0061371">
    <property type="term" value="P:determination of heart left/right asymmetry"/>
    <property type="evidence" value="ECO:0007669"/>
    <property type="project" value="Ensembl"/>
</dbReference>
<name>F7EC34_XENTR</name>
<keyword evidence="5" id="KW-0963">Cytoplasm</keyword>
<dbReference type="OMA" id="SPGCCMI"/>